<protein>
    <submittedName>
        <fullName evidence="1">Uncharacterized protein</fullName>
    </submittedName>
</protein>
<dbReference type="AlphaFoldDB" id="A0A0A9A1H9"/>
<sequence length="42" mass="4901">MLLWLQKRCFKWLLYSIIAVRGTFSSAEMSMDIIPIILQNLG</sequence>
<organism evidence="1">
    <name type="scientific">Arundo donax</name>
    <name type="common">Giant reed</name>
    <name type="synonym">Donax arundinaceus</name>
    <dbReference type="NCBI Taxonomy" id="35708"/>
    <lineage>
        <taxon>Eukaryota</taxon>
        <taxon>Viridiplantae</taxon>
        <taxon>Streptophyta</taxon>
        <taxon>Embryophyta</taxon>
        <taxon>Tracheophyta</taxon>
        <taxon>Spermatophyta</taxon>
        <taxon>Magnoliopsida</taxon>
        <taxon>Liliopsida</taxon>
        <taxon>Poales</taxon>
        <taxon>Poaceae</taxon>
        <taxon>PACMAD clade</taxon>
        <taxon>Arundinoideae</taxon>
        <taxon>Arundineae</taxon>
        <taxon>Arundo</taxon>
    </lineage>
</organism>
<proteinExistence type="predicted"/>
<name>A0A0A9A1H9_ARUDO</name>
<accession>A0A0A9A1H9</accession>
<evidence type="ECO:0000313" key="1">
    <source>
        <dbReference type="EMBL" id="JAD42865.1"/>
    </source>
</evidence>
<dbReference type="EMBL" id="GBRH01255030">
    <property type="protein sequence ID" value="JAD42865.1"/>
    <property type="molecule type" value="Transcribed_RNA"/>
</dbReference>
<reference evidence="1" key="1">
    <citation type="submission" date="2014-09" db="EMBL/GenBank/DDBJ databases">
        <authorList>
            <person name="Magalhaes I.L.F."/>
            <person name="Oliveira U."/>
            <person name="Santos F.R."/>
            <person name="Vidigal T.H.D.A."/>
            <person name="Brescovit A.D."/>
            <person name="Santos A.J."/>
        </authorList>
    </citation>
    <scope>NUCLEOTIDE SEQUENCE</scope>
    <source>
        <tissue evidence="1">Shoot tissue taken approximately 20 cm above the soil surface</tissue>
    </source>
</reference>
<reference evidence="1" key="2">
    <citation type="journal article" date="2015" name="Data Brief">
        <title>Shoot transcriptome of the giant reed, Arundo donax.</title>
        <authorList>
            <person name="Barrero R.A."/>
            <person name="Guerrero F.D."/>
            <person name="Moolhuijzen P."/>
            <person name="Goolsby J.A."/>
            <person name="Tidwell J."/>
            <person name="Bellgard S.E."/>
            <person name="Bellgard M.I."/>
        </authorList>
    </citation>
    <scope>NUCLEOTIDE SEQUENCE</scope>
    <source>
        <tissue evidence="1">Shoot tissue taken approximately 20 cm above the soil surface</tissue>
    </source>
</reference>